<feature type="disulfide bond" evidence="11">
    <location>
        <begin position="929"/>
        <end position="944"/>
    </location>
</feature>
<evidence type="ECO:0000256" key="10">
    <source>
        <dbReference type="ARBA" id="ARBA00023180"/>
    </source>
</evidence>
<dbReference type="PROSITE" id="PS50017">
    <property type="entry name" value="DEATH_DOMAIN"/>
    <property type="match status" value="1"/>
</dbReference>
<keyword evidence="4" id="KW-0732">Signal</keyword>
<name>A0A3M6TTJ0_POCDA</name>
<feature type="region of interest" description="Disordered" evidence="12">
    <location>
        <begin position="403"/>
        <end position="442"/>
    </location>
</feature>
<comment type="subcellular location">
    <subcellularLocation>
        <location evidence="1">Membrane</location>
        <topology evidence="1">Single-pass membrane protein</topology>
    </subcellularLocation>
</comment>
<feature type="compositionally biased region" description="Low complexity" evidence="12">
    <location>
        <begin position="1033"/>
        <end position="1047"/>
    </location>
</feature>
<comment type="caution">
    <text evidence="16">The sequence shown here is derived from an EMBL/GenBank/DDBJ whole genome shotgun (WGS) entry which is preliminary data.</text>
</comment>
<dbReference type="Proteomes" id="UP000275408">
    <property type="component" value="Unassembled WGS sequence"/>
</dbReference>
<keyword evidence="2 13" id="KW-0812">Transmembrane</keyword>
<proteinExistence type="predicted"/>
<feature type="non-terminal residue" evidence="16">
    <location>
        <position position="1352"/>
    </location>
</feature>
<dbReference type="PANTHER" id="PTHR12120">
    <property type="entry name" value="TNFR-CYS DOMAIN-CONTAINING PROTEIN"/>
    <property type="match status" value="1"/>
</dbReference>
<dbReference type="CDD" id="cd00185">
    <property type="entry name" value="TNFRSF"/>
    <property type="match status" value="1"/>
</dbReference>
<feature type="domain" description="TNFR-Cys" evidence="15">
    <location>
        <begin position="928"/>
        <end position="967"/>
    </location>
</feature>
<dbReference type="EMBL" id="RCHS01002976">
    <property type="protein sequence ID" value="RMX44554.1"/>
    <property type="molecule type" value="Genomic_DNA"/>
</dbReference>
<accession>A0A3M6TTJ0</accession>
<feature type="transmembrane region" description="Helical" evidence="13">
    <location>
        <begin position="672"/>
        <end position="691"/>
    </location>
</feature>
<evidence type="ECO:0000256" key="11">
    <source>
        <dbReference type="PROSITE-ProRule" id="PRU00206"/>
    </source>
</evidence>
<keyword evidence="10" id="KW-0325">Glycoprotein</keyword>
<evidence type="ECO:0000256" key="7">
    <source>
        <dbReference type="ARBA" id="ARBA00023136"/>
    </source>
</evidence>
<sequence length="1352" mass="149224">MTIKTIAPLIPNIINSVKALLFQASFPSSIGSSTPSGIEVDTIPRYNDDGCGMMPCVNSTLGEERFPSNSGTSADPGISADEKLISDERCGFMLGADAILVEVALFIENKTFIDAVIAVDEPPPIGDESCGQILGVGSIDKVVVEIVAGIECVQCKENVTYSNSHGVESCKPCQDCGLRNVLQECTSDQNRKCGRKCPKGYFFDGHITDCRETTPATVSTTNFSIQPSPSIWPQLSSPLGGGSSTAIVASMKDLFSVESVTSTSIASTPSVKPQRSSLMSVLSPLVLGNRSSTSIEFTQVVMPQPSSLYRGIVSTSIPGGIGVSIPKGNDASASVPGKKKTQGRKGKALTLLTILGIIGSIVFIVIFTPTAIVCWIKCRISEKTKPEQTDPAGILLNLLRDTENSPSRSLPETVSSFQNNTDSAESLMASQGSESLDVRRDGQGDDKDFVLTNDIPEDFKLTDFPYDVEDSILQLDSDSSPVQKNWKHVAHRFKIPKQDIQQMKTESRKPGVSAIRLLIEKLCSFKCATLKGFVDVLQELERNDVANDIISWFREKQDRCSEEVLGHSLVTFPGVLLLKLIVDETGRIKKCKEIGMGEDWQCLKNHQNKLCKEALENSTEASVDTTHATAVTLLPDHNFEANKTESTSGDNVRKPTALSVDVTLNGNIKPSILVGMIILIALVLIFAVYGVKRIITSRNGSALYSEDNREDEQEQFLLRQPMNNRPNIGLIPTDCDVSEMFTLCNNENELMLHNIQDMLDPDLPGKKGWREVGRHLKVTERDLNLLKLQYKSNGSPTEGLIEKLKTFTPEPSMKEFVEALISCERSDEANYICNWPWEKRNCTELENHEQPDTVQQPEMLILFLLLWSRFASGRPARCSLSRNFLRYFPDAPEAQIECIACPKCPEGTGLTPLCGSKISNYTNIKCEPCRENATFSDTHSIESCRPCHDCGLRNIIQQCTPYQNRKCGNRCPERHFMDDNGFCQECYFCCSDVRESSRLKSCQDIGMGRDWQCLESHENRLCKKIRETVENATSTTTDVTTPAPSADLRPASDSDLNLTGMVSSKGDTREPVLKSEKNNSLPATTKTGTDKRSTKEEGETVTSTSIALIAIGAATLVFILGAIIHYCWKRSHSDVTNSNECIPLKGIQGAKDRDGSTETVEDVLADGDHEEPLTSELRQDQPKTDLIPADCKVSEMPQLRNNDNQILLHYVQRMLDPLEKQTKKNWRSVGQILNVSEEDLDLIEIDYKAGRSPTVSLIDKLSTFPIVPSVRSFVEALVSCNRCESWDIGKSEQLLYRQDYILLSMYTEKKSGPVLVARHSSYTALVQRQPGKEDKKITSAVNPILAKLTELG</sequence>
<evidence type="ECO:0000256" key="13">
    <source>
        <dbReference type="SAM" id="Phobius"/>
    </source>
</evidence>
<dbReference type="GO" id="GO:0007165">
    <property type="term" value="P:signal transduction"/>
    <property type="evidence" value="ECO:0007669"/>
    <property type="project" value="InterPro"/>
</dbReference>
<comment type="caution">
    <text evidence="11">Lacks conserved residue(s) required for the propagation of feature annotation.</text>
</comment>
<dbReference type="GO" id="GO:0043123">
    <property type="term" value="P:positive regulation of canonical NF-kappaB signal transduction"/>
    <property type="evidence" value="ECO:0007669"/>
    <property type="project" value="InterPro"/>
</dbReference>
<organism evidence="16 17">
    <name type="scientific">Pocillopora damicornis</name>
    <name type="common">Cauliflower coral</name>
    <name type="synonym">Millepora damicornis</name>
    <dbReference type="NCBI Taxonomy" id="46731"/>
    <lineage>
        <taxon>Eukaryota</taxon>
        <taxon>Metazoa</taxon>
        <taxon>Cnidaria</taxon>
        <taxon>Anthozoa</taxon>
        <taxon>Hexacorallia</taxon>
        <taxon>Scleractinia</taxon>
        <taxon>Astrocoeniina</taxon>
        <taxon>Pocilloporidae</taxon>
        <taxon>Pocillopora</taxon>
    </lineage>
</organism>
<feature type="transmembrane region" description="Helical" evidence="13">
    <location>
        <begin position="348"/>
        <end position="372"/>
    </location>
</feature>
<dbReference type="STRING" id="46731.A0A3M6TTJ0"/>
<protein>
    <recommendedName>
        <fullName evidence="18">Death domain-containing protein</fullName>
    </recommendedName>
</protein>
<feature type="compositionally biased region" description="Basic and acidic residues" evidence="12">
    <location>
        <begin position="1088"/>
        <end position="1098"/>
    </location>
</feature>
<dbReference type="GO" id="GO:0046330">
    <property type="term" value="P:positive regulation of JNK cascade"/>
    <property type="evidence" value="ECO:0007669"/>
    <property type="project" value="InterPro"/>
</dbReference>
<dbReference type="Pfam" id="PF00531">
    <property type="entry name" value="Death"/>
    <property type="match status" value="1"/>
</dbReference>
<keyword evidence="6 13" id="KW-1133">Transmembrane helix</keyword>
<feature type="repeat" description="TNFR-Cys" evidence="11">
    <location>
        <begin position="928"/>
        <end position="967"/>
    </location>
</feature>
<dbReference type="OrthoDB" id="10548366at2759"/>
<feature type="domain" description="Death" evidence="14">
    <location>
        <begin position="485"/>
        <end position="553"/>
    </location>
</feature>
<keyword evidence="9" id="KW-0675">Receptor</keyword>
<dbReference type="GO" id="GO:0038023">
    <property type="term" value="F:signaling receptor activity"/>
    <property type="evidence" value="ECO:0007669"/>
    <property type="project" value="InterPro"/>
</dbReference>
<dbReference type="PROSITE" id="PS50050">
    <property type="entry name" value="TNFR_NGFR_2"/>
    <property type="match status" value="2"/>
</dbReference>
<feature type="region of interest" description="Disordered" evidence="12">
    <location>
        <begin position="1033"/>
        <end position="1098"/>
    </location>
</feature>
<dbReference type="InterPro" id="IPR001368">
    <property type="entry name" value="TNFR/NGFR_Cys_rich_reg"/>
</dbReference>
<dbReference type="InterPro" id="IPR011029">
    <property type="entry name" value="DEATH-like_dom_sf"/>
</dbReference>
<dbReference type="InterPro" id="IPR000488">
    <property type="entry name" value="Death_dom"/>
</dbReference>
<dbReference type="PROSITE" id="PS00652">
    <property type="entry name" value="TNFR_NGFR_1"/>
    <property type="match status" value="2"/>
</dbReference>
<gene>
    <name evidence="16" type="ORF">pdam_00018126</name>
</gene>
<dbReference type="Gene3D" id="1.10.533.10">
    <property type="entry name" value="Death Domain, Fas"/>
    <property type="match status" value="2"/>
</dbReference>
<evidence type="ECO:0000256" key="9">
    <source>
        <dbReference type="ARBA" id="ARBA00023170"/>
    </source>
</evidence>
<dbReference type="PANTHER" id="PTHR12120:SF10">
    <property type="entry name" value="TNFR-CYS DOMAIN-CONTAINING PROTEIN"/>
    <property type="match status" value="1"/>
</dbReference>
<evidence type="ECO:0000259" key="15">
    <source>
        <dbReference type="PROSITE" id="PS50050"/>
    </source>
</evidence>
<dbReference type="Gene3D" id="2.10.50.10">
    <property type="entry name" value="Tumor Necrosis Factor Receptor, subunit A, domain 2"/>
    <property type="match status" value="2"/>
</dbReference>
<evidence type="ECO:0000313" key="17">
    <source>
        <dbReference type="Proteomes" id="UP000275408"/>
    </source>
</evidence>
<feature type="transmembrane region" description="Helical" evidence="13">
    <location>
        <begin position="1106"/>
        <end position="1128"/>
    </location>
</feature>
<dbReference type="InterPro" id="IPR047526">
    <property type="entry name" value="TNR19/27/EDAR"/>
</dbReference>
<feature type="repeat" description="TNFR-Cys" evidence="11">
    <location>
        <begin position="154"/>
        <end position="193"/>
    </location>
</feature>
<keyword evidence="5" id="KW-0677">Repeat</keyword>
<evidence type="ECO:0008006" key="18">
    <source>
        <dbReference type="Google" id="ProtNLM"/>
    </source>
</evidence>
<evidence type="ECO:0000259" key="14">
    <source>
        <dbReference type="PROSITE" id="PS50017"/>
    </source>
</evidence>
<dbReference type="GO" id="GO:0016020">
    <property type="term" value="C:membrane"/>
    <property type="evidence" value="ECO:0007669"/>
    <property type="project" value="UniProtKB-SubCell"/>
</dbReference>
<reference evidence="16 17" key="1">
    <citation type="journal article" date="2018" name="Sci. Rep.">
        <title>Comparative analysis of the Pocillopora damicornis genome highlights role of immune system in coral evolution.</title>
        <authorList>
            <person name="Cunning R."/>
            <person name="Bay R.A."/>
            <person name="Gillette P."/>
            <person name="Baker A.C."/>
            <person name="Traylor-Knowles N."/>
        </authorList>
    </citation>
    <scope>NUCLEOTIDE SEQUENCE [LARGE SCALE GENOMIC DNA]</scope>
    <source>
        <strain evidence="16">RSMAS</strain>
        <tissue evidence="16">Whole animal</tissue>
    </source>
</reference>
<evidence type="ECO:0000256" key="2">
    <source>
        <dbReference type="ARBA" id="ARBA00022692"/>
    </source>
</evidence>
<dbReference type="SUPFAM" id="SSF47986">
    <property type="entry name" value="DEATH domain"/>
    <property type="match status" value="2"/>
</dbReference>
<evidence type="ECO:0000256" key="4">
    <source>
        <dbReference type="ARBA" id="ARBA00022729"/>
    </source>
</evidence>
<evidence type="ECO:0000256" key="12">
    <source>
        <dbReference type="SAM" id="MobiDB-lite"/>
    </source>
</evidence>
<dbReference type="GO" id="GO:0006915">
    <property type="term" value="P:apoptotic process"/>
    <property type="evidence" value="ECO:0007669"/>
    <property type="project" value="UniProtKB-KW"/>
</dbReference>
<dbReference type="SMART" id="SM00208">
    <property type="entry name" value="TNFR"/>
    <property type="match status" value="2"/>
</dbReference>
<keyword evidence="7 13" id="KW-0472">Membrane</keyword>
<feature type="disulfide bond" evidence="11">
    <location>
        <begin position="155"/>
        <end position="170"/>
    </location>
</feature>
<feature type="compositionally biased region" description="Polar residues" evidence="12">
    <location>
        <begin position="1078"/>
        <end position="1087"/>
    </location>
</feature>
<evidence type="ECO:0000256" key="8">
    <source>
        <dbReference type="ARBA" id="ARBA00023157"/>
    </source>
</evidence>
<evidence type="ECO:0000256" key="5">
    <source>
        <dbReference type="ARBA" id="ARBA00022737"/>
    </source>
</evidence>
<keyword evidence="17" id="KW-1185">Reference proteome</keyword>
<feature type="domain" description="TNFR-Cys" evidence="15">
    <location>
        <begin position="154"/>
        <end position="193"/>
    </location>
</feature>
<feature type="compositionally biased region" description="Polar residues" evidence="12">
    <location>
        <begin position="404"/>
        <end position="434"/>
    </location>
</feature>
<feature type="compositionally biased region" description="Basic and acidic residues" evidence="12">
    <location>
        <begin position="1066"/>
        <end position="1077"/>
    </location>
</feature>
<evidence type="ECO:0000256" key="6">
    <source>
        <dbReference type="ARBA" id="ARBA00022989"/>
    </source>
</evidence>
<keyword evidence="8 11" id="KW-1015">Disulfide bond</keyword>
<keyword evidence="3" id="KW-0053">Apoptosis</keyword>
<evidence type="ECO:0000313" key="16">
    <source>
        <dbReference type="EMBL" id="RMX44554.1"/>
    </source>
</evidence>
<dbReference type="CDD" id="cd01670">
    <property type="entry name" value="Death"/>
    <property type="match status" value="1"/>
</dbReference>
<evidence type="ECO:0000256" key="1">
    <source>
        <dbReference type="ARBA" id="ARBA00004167"/>
    </source>
</evidence>
<evidence type="ECO:0000256" key="3">
    <source>
        <dbReference type="ARBA" id="ARBA00022703"/>
    </source>
</evidence>